<reference evidence="2 3" key="1">
    <citation type="submission" date="2024-08" db="EMBL/GenBank/DDBJ databases">
        <authorList>
            <person name="Lu H."/>
        </authorList>
    </citation>
    <scope>NUCLEOTIDE SEQUENCE [LARGE SCALE GENOMIC DNA]</scope>
    <source>
        <strain evidence="2 3">LYH14W</strain>
    </source>
</reference>
<dbReference type="RefSeq" id="WP_394475762.1">
    <property type="nucleotide sequence ID" value="NZ_JBIGHV010000001.1"/>
</dbReference>
<feature type="transmembrane region" description="Helical" evidence="1">
    <location>
        <begin position="106"/>
        <end position="129"/>
    </location>
</feature>
<dbReference type="EMBL" id="JBIGHV010000001">
    <property type="protein sequence ID" value="MFG6428817.1"/>
    <property type="molecule type" value="Genomic_DNA"/>
</dbReference>
<evidence type="ECO:0000313" key="2">
    <source>
        <dbReference type="EMBL" id="MFG6428817.1"/>
    </source>
</evidence>
<keyword evidence="1" id="KW-1133">Transmembrane helix</keyword>
<keyword evidence="1" id="KW-0812">Transmembrane</keyword>
<accession>A0ABW7F0L1</accession>
<evidence type="ECO:0000256" key="1">
    <source>
        <dbReference type="SAM" id="Phobius"/>
    </source>
</evidence>
<dbReference type="Proteomes" id="UP001606210">
    <property type="component" value="Unassembled WGS sequence"/>
</dbReference>
<evidence type="ECO:0000313" key="3">
    <source>
        <dbReference type="Proteomes" id="UP001606210"/>
    </source>
</evidence>
<protein>
    <submittedName>
        <fullName evidence="2">DUF3592 domain-containing protein</fullName>
    </submittedName>
</protein>
<keyword evidence="3" id="KW-1185">Reference proteome</keyword>
<organism evidence="2 3">
    <name type="scientific">Pelomonas parva</name>
    <dbReference type="NCBI Taxonomy" id="3299032"/>
    <lineage>
        <taxon>Bacteria</taxon>
        <taxon>Pseudomonadati</taxon>
        <taxon>Pseudomonadota</taxon>
        <taxon>Betaproteobacteria</taxon>
        <taxon>Burkholderiales</taxon>
        <taxon>Sphaerotilaceae</taxon>
        <taxon>Roseateles</taxon>
    </lineage>
</organism>
<name>A0ABW7F0L1_9BURK</name>
<gene>
    <name evidence="2" type="ORF">ACG00Y_02780</name>
</gene>
<keyword evidence="1" id="KW-0472">Membrane</keyword>
<sequence>MLATLAISVLTLALLAMLAGGIALTVRQFAFVAQAYRVQGTVVSEWHYELRGRQRFYRVEFQLRNGQRAELRGSGFRPLVGQPVPVLVRERPGHGPKAQIDAWEELWLVPTTCLAMGALGTMFMAWVIVTPGI</sequence>
<proteinExistence type="predicted"/>
<comment type="caution">
    <text evidence="2">The sequence shown here is derived from an EMBL/GenBank/DDBJ whole genome shotgun (WGS) entry which is preliminary data.</text>
</comment>